<feature type="domain" description="Reverse transcriptase RNase H-like" evidence="8">
    <location>
        <begin position="2"/>
        <end position="63"/>
    </location>
</feature>
<dbReference type="InterPro" id="IPR041373">
    <property type="entry name" value="RT_RNaseH"/>
</dbReference>
<evidence type="ECO:0000256" key="6">
    <source>
        <dbReference type="ARBA" id="ARBA00022918"/>
    </source>
</evidence>
<dbReference type="PANTHER" id="PTHR34072">
    <property type="entry name" value="ENZYMATIC POLYPROTEIN-RELATED"/>
    <property type="match status" value="1"/>
</dbReference>
<dbReference type="Pfam" id="PF20167">
    <property type="entry name" value="Transposase_32"/>
    <property type="match status" value="1"/>
</dbReference>
<feature type="region of interest" description="Disordered" evidence="7">
    <location>
        <begin position="71"/>
        <end position="105"/>
    </location>
</feature>
<accession>A0A151QPQ5</accession>
<proteinExistence type="predicted"/>
<evidence type="ECO:0000256" key="4">
    <source>
        <dbReference type="ARBA" id="ARBA00022759"/>
    </source>
</evidence>
<dbReference type="GO" id="GO:0016787">
    <property type="term" value="F:hydrolase activity"/>
    <property type="evidence" value="ECO:0007669"/>
    <property type="project" value="UniProtKB-KW"/>
</dbReference>
<name>A0A151QPQ5_CAJCA</name>
<dbReference type="Pfam" id="PF17917">
    <property type="entry name" value="RT_RNaseH"/>
    <property type="match status" value="1"/>
</dbReference>
<keyword evidence="1" id="KW-0808">Transferase</keyword>
<dbReference type="PANTHER" id="PTHR34072:SF44">
    <property type="entry name" value="RNA-DIRECTED DNA POLYMERASE"/>
    <property type="match status" value="1"/>
</dbReference>
<keyword evidence="4" id="KW-0255">Endonuclease</keyword>
<evidence type="ECO:0000256" key="7">
    <source>
        <dbReference type="SAM" id="MobiDB-lite"/>
    </source>
</evidence>
<feature type="region of interest" description="Disordered" evidence="7">
    <location>
        <begin position="151"/>
        <end position="191"/>
    </location>
</feature>
<evidence type="ECO:0000256" key="3">
    <source>
        <dbReference type="ARBA" id="ARBA00022722"/>
    </source>
</evidence>
<organism evidence="10 11">
    <name type="scientific">Cajanus cajan</name>
    <name type="common">Pigeon pea</name>
    <name type="synonym">Cajanus indicus</name>
    <dbReference type="NCBI Taxonomy" id="3821"/>
    <lineage>
        <taxon>Eukaryota</taxon>
        <taxon>Viridiplantae</taxon>
        <taxon>Streptophyta</taxon>
        <taxon>Embryophyta</taxon>
        <taxon>Tracheophyta</taxon>
        <taxon>Spermatophyta</taxon>
        <taxon>Magnoliopsida</taxon>
        <taxon>eudicotyledons</taxon>
        <taxon>Gunneridae</taxon>
        <taxon>Pentapetalae</taxon>
        <taxon>rosids</taxon>
        <taxon>fabids</taxon>
        <taxon>Fabales</taxon>
        <taxon>Fabaceae</taxon>
        <taxon>Papilionoideae</taxon>
        <taxon>50 kb inversion clade</taxon>
        <taxon>NPAAA clade</taxon>
        <taxon>indigoferoid/millettioid clade</taxon>
        <taxon>Phaseoleae</taxon>
        <taxon>Cajanus</taxon>
    </lineage>
</organism>
<sequence length="481" mass="54005">MCDASEYAVGVVLGQRENNIFHVIHYASKVLNETQMNYATTEKELFAIVYALEKFRSHLIGSKKKNSREIGVKLSHIRNKRISSSRPNGSAPHISKQNRGASRVQALGASEWPSASNENFQRRVSGSKALSASEWLSAWGDKKFGKSLEPKRLALPNGSAPFPASKKRKGAASSNPPPHDSHNDEPTAPPVAPIRLDRQRFMTKSKQQRYTELESRQIIAERRVELEAGEYMEFQGELTRRKWNKLATPEKKYHEDIIKEFYANVYPLQRTDKIRNSWVRGAMVSYSRDAINEYLGNPYSLGGDGLDEYGRLKKARAFNADKMAKLLCLPGCTYTVGVTGNPVSFLRKNLTTTTRIWQNFLYCNVYCITHISDLNMPRETLLYSVLQKTGVDIAAIILDEIHKTVLSTPSLTGVSKPLGFPGLITGLCLFNGSRLLSNLNKSLWPPTNVAYIKIHCKSEQQGDASQPRPQRPWQGSSSSLR</sequence>
<reference evidence="10" key="1">
    <citation type="journal article" date="2012" name="Nat. Biotechnol.">
        <title>Draft genome sequence of pigeonpea (Cajanus cajan), an orphan legume crop of resource-poor farmers.</title>
        <authorList>
            <person name="Varshney R.K."/>
            <person name="Chen W."/>
            <person name="Li Y."/>
            <person name="Bharti A.K."/>
            <person name="Saxena R.K."/>
            <person name="Schlueter J.A."/>
            <person name="Donoghue M.T."/>
            <person name="Azam S."/>
            <person name="Fan G."/>
            <person name="Whaley A.M."/>
            <person name="Farmer A.D."/>
            <person name="Sheridan J."/>
            <person name="Iwata A."/>
            <person name="Tuteja R."/>
            <person name="Penmetsa R.V."/>
            <person name="Wu W."/>
            <person name="Upadhyaya H.D."/>
            <person name="Yang S.P."/>
            <person name="Shah T."/>
            <person name="Saxena K.B."/>
            <person name="Michael T."/>
            <person name="McCombie W.R."/>
            <person name="Yang B."/>
            <person name="Zhang G."/>
            <person name="Yang H."/>
            <person name="Wang J."/>
            <person name="Spillane C."/>
            <person name="Cook D.R."/>
            <person name="May G.D."/>
            <person name="Xu X."/>
            <person name="Jackson S.A."/>
        </authorList>
    </citation>
    <scope>NUCLEOTIDE SEQUENCE [LARGE SCALE GENOMIC DNA]</scope>
</reference>
<dbReference type="AlphaFoldDB" id="A0A151QPQ5"/>
<feature type="domain" description="Putative plant transposon protein" evidence="9">
    <location>
        <begin position="240"/>
        <end position="431"/>
    </location>
</feature>
<dbReference type="InterPro" id="IPR043502">
    <property type="entry name" value="DNA/RNA_pol_sf"/>
</dbReference>
<keyword evidence="5" id="KW-0378">Hydrolase</keyword>
<gene>
    <name evidence="10" type="ORF">KK1_047070</name>
</gene>
<dbReference type="GO" id="GO:0004519">
    <property type="term" value="F:endonuclease activity"/>
    <property type="evidence" value="ECO:0007669"/>
    <property type="project" value="UniProtKB-KW"/>
</dbReference>
<evidence type="ECO:0000313" key="11">
    <source>
        <dbReference type="Proteomes" id="UP000075243"/>
    </source>
</evidence>
<keyword evidence="6" id="KW-0695">RNA-directed DNA polymerase</keyword>
<dbReference type="EMBL" id="KQ485360">
    <property type="protein sequence ID" value="KYP32287.1"/>
    <property type="molecule type" value="Genomic_DNA"/>
</dbReference>
<dbReference type="Proteomes" id="UP000075243">
    <property type="component" value="Unassembled WGS sequence"/>
</dbReference>
<keyword evidence="11" id="KW-1185">Reference proteome</keyword>
<dbReference type="OMA" id="HEYEFAS"/>
<dbReference type="SUPFAM" id="SSF56672">
    <property type="entry name" value="DNA/RNA polymerases"/>
    <property type="match status" value="1"/>
</dbReference>
<evidence type="ECO:0000256" key="5">
    <source>
        <dbReference type="ARBA" id="ARBA00022801"/>
    </source>
</evidence>
<evidence type="ECO:0000259" key="8">
    <source>
        <dbReference type="Pfam" id="PF17917"/>
    </source>
</evidence>
<evidence type="ECO:0000259" key="9">
    <source>
        <dbReference type="Pfam" id="PF20167"/>
    </source>
</evidence>
<keyword evidence="2" id="KW-0548">Nucleotidyltransferase</keyword>
<evidence type="ECO:0000256" key="2">
    <source>
        <dbReference type="ARBA" id="ARBA00022695"/>
    </source>
</evidence>
<dbReference type="Gramene" id="C.cajan_42429.t">
    <property type="protein sequence ID" value="C.cajan_42429.t"/>
    <property type="gene ID" value="C.cajan_42429"/>
</dbReference>
<feature type="region of interest" description="Disordered" evidence="7">
    <location>
        <begin position="459"/>
        <end position="481"/>
    </location>
</feature>
<keyword evidence="3" id="KW-0540">Nuclease</keyword>
<dbReference type="GO" id="GO:0003964">
    <property type="term" value="F:RNA-directed DNA polymerase activity"/>
    <property type="evidence" value="ECO:0007669"/>
    <property type="project" value="UniProtKB-KW"/>
</dbReference>
<evidence type="ECO:0000256" key="1">
    <source>
        <dbReference type="ARBA" id="ARBA00022679"/>
    </source>
</evidence>
<evidence type="ECO:0000313" key="10">
    <source>
        <dbReference type="EMBL" id="KYP32287.1"/>
    </source>
</evidence>
<dbReference type="InterPro" id="IPR046796">
    <property type="entry name" value="Transposase_32_dom"/>
</dbReference>
<protein>
    <submittedName>
        <fullName evidence="10">Retrovirus-related Pol polyprotein from transposon opus</fullName>
    </submittedName>
</protein>